<dbReference type="Pfam" id="PF06114">
    <property type="entry name" value="Peptidase_M78"/>
    <property type="match status" value="1"/>
</dbReference>
<evidence type="ECO:0000259" key="3">
    <source>
        <dbReference type="PROSITE" id="PS50943"/>
    </source>
</evidence>
<dbReference type="InterPro" id="IPR010359">
    <property type="entry name" value="IrrE_HExxH"/>
</dbReference>
<comment type="similarity">
    <text evidence="1">Belongs to the short-chain fatty acyl-CoA assimilation regulator (ScfR) family.</text>
</comment>
<dbReference type="PANTHER" id="PTHR43236">
    <property type="entry name" value="ANTITOXIN HIGA1"/>
    <property type="match status" value="1"/>
</dbReference>
<dbReference type="PANTHER" id="PTHR43236:SF1">
    <property type="entry name" value="BLL7220 PROTEIN"/>
    <property type="match status" value="1"/>
</dbReference>
<feature type="region of interest" description="Disordered" evidence="2">
    <location>
        <begin position="354"/>
        <end position="396"/>
    </location>
</feature>
<name>A0AAU2A1Y6_9ACTN</name>
<dbReference type="InterPro" id="IPR052345">
    <property type="entry name" value="Rad_response_metalloprotease"/>
</dbReference>
<dbReference type="Gene3D" id="1.10.10.2910">
    <property type="match status" value="1"/>
</dbReference>
<organism evidence="4">
    <name type="scientific">Streptomyces sp. NBC_00093</name>
    <dbReference type="NCBI Taxonomy" id="2975649"/>
    <lineage>
        <taxon>Bacteria</taxon>
        <taxon>Bacillati</taxon>
        <taxon>Actinomycetota</taxon>
        <taxon>Actinomycetes</taxon>
        <taxon>Kitasatosporales</taxon>
        <taxon>Streptomycetaceae</taxon>
        <taxon>Streptomyces</taxon>
    </lineage>
</organism>
<dbReference type="InterPro" id="IPR001387">
    <property type="entry name" value="Cro/C1-type_HTH"/>
</dbReference>
<feature type="domain" description="HTH cro/C1-type" evidence="3">
    <location>
        <begin position="13"/>
        <end position="67"/>
    </location>
</feature>
<sequence length="396" mass="43268">MSTVLGASPGERLRTLRELLGLTGAALSAMCGVSKSWISQVETGARDATEDGLRAVAEGTGTPMSFFYARPSAIPRDSLHFRKLASASRTVTKRVQAFYGESYRVSEDILQEARYPVPPLPYATAEELKPEDIEELADTTREALRLAPDKPIPNLTRAMERTGIAVAPIVLTDPAGEEQSATQNHFGLSYWGGIGENALITYFPGSQGDRDRFTLAHELGHLVLHTFRPHAEDPEAEANRFAGALLVPHDRATADITDRLSLTGYARLKATWGVSIQALIMRGHAVGNLSDSRKRSLYVQLTQRGWRKSEPVTVGQETPLLLGTLLTRQFGPKPYINAADHLAIHPTVLRSIAPIPQGQRPQSGTASAGEGEVVQFRRPPRRQQNGHDIRPEAIAH</sequence>
<dbReference type="SUPFAM" id="SSF47413">
    <property type="entry name" value="lambda repressor-like DNA-binding domains"/>
    <property type="match status" value="1"/>
</dbReference>
<dbReference type="GO" id="GO:0003677">
    <property type="term" value="F:DNA binding"/>
    <property type="evidence" value="ECO:0007669"/>
    <property type="project" value="InterPro"/>
</dbReference>
<dbReference type="Gene3D" id="1.10.260.40">
    <property type="entry name" value="lambda repressor-like DNA-binding domains"/>
    <property type="match status" value="1"/>
</dbReference>
<gene>
    <name evidence="4" type="ORF">OHA22_20110</name>
</gene>
<dbReference type="InterPro" id="IPR010982">
    <property type="entry name" value="Lambda_DNA-bd_dom_sf"/>
</dbReference>
<dbReference type="SMART" id="SM00530">
    <property type="entry name" value="HTH_XRE"/>
    <property type="match status" value="1"/>
</dbReference>
<dbReference type="EMBL" id="CP108222">
    <property type="protein sequence ID" value="WTT17678.1"/>
    <property type="molecule type" value="Genomic_DNA"/>
</dbReference>
<accession>A0AAU2A1Y6</accession>
<dbReference type="CDD" id="cd00093">
    <property type="entry name" value="HTH_XRE"/>
    <property type="match status" value="1"/>
</dbReference>
<dbReference type="AlphaFoldDB" id="A0AAU2A1Y6"/>
<dbReference type="Pfam" id="PF13560">
    <property type="entry name" value="HTH_31"/>
    <property type="match status" value="1"/>
</dbReference>
<reference evidence="4" key="1">
    <citation type="submission" date="2022-10" db="EMBL/GenBank/DDBJ databases">
        <title>The complete genomes of actinobacterial strains from the NBC collection.</title>
        <authorList>
            <person name="Joergensen T.S."/>
            <person name="Alvarez Arevalo M."/>
            <person name="Sterndorff E.B."/>
            <person name="Faurdal D."/>
            <person name="Vuksanovic O."/>
            <person name="Mourched A.-S."/>
            <person name="Charusanti P."/>
            <person name="Shaw S."/>
            <person name="Blin K."/>
            <person name="Weber T."/>
        </authorList>
    </citation>
    <scope>NUCLEOTIDE SEQUENCE</scope>
    <source>
        <strain evidence="4">NBC_00093</strain>
    </source>
</reference>
<dbReference type="PROSITE" id="PS50943">
    <property type="entry name" value="HTH_CROC1"/>
    <property type="match status" value="1"/>
</dbReference>
<evidence type="ECO:0000313" key="4">
    <source>
        <dbReference type="EMBL" id="WTT17678.1"/>
    </source>
</evidence>
<protein>
    <submittedName>
        <fullName evidence="4">XRE family transcriptional regulator</fullName>
    </submittedName>
</protein>
<proteinExistence type="inferred from homology"/>
<feature type="compositionally biased region" description="Basic and acidic residues" evidence="2">
    <location>
        <begin position="385"/>
        <end position="396"/>
    </location>
</feature>
<evidence type="ECO:0000256" key="1">
    <source>
        <dbReference type="ARBA" id="ARBA00007227"/>
    </source>
</evidence>
<evidence type="ECO:0000256" key="2">
    <source>
        <dbReference type="SAM" id="MobiDB-lite"/>
    </source>
</evidence>